<reference evidence="2 3" key="1">
    <citation type="journal article" date="2018" name="Environ. Microbiol.">
        <title>Novel energy conservation strategies and behaviour of Pelotomaculum schinkii driving syntrophic propionate catabolism.</title>
        <authorList>
            <person name="Hidalgo-Ahumada C.A.P."/>
            <person name="Nobu M.K."/>
            <person name="Narihiro T."/>
            <person name="Tamaki H."/>
            <person name="Liu W.T."/>
            <person name="Kamagata Y."/>
            <person name="Stams A.J.M."/>
            <person name="Imachi H."/>
            <person name="Sousa D.Z."/>
        </authorList>
    </citation>
    <scope>NUCLEOTIDE SEQUENCE [LARGE SCALE GENOMIC DNA]</scope>
    <source>
        <strain evidence="2 3">HH</strain>
    </source>
</reference>
<dbReference type="EMBL" id="QFGA01000001">
    <property type="protein sequence ID" value="TEB06720.1"/>
    <property type="molecule type" value="Genomic_DNA"/>
</dbReference>
<keyword evidence="2" id="KW-0436">Ligase</keyword>
<dbReference type="PANTHER" id="PTHR42705:SF2">
    <property type="entry name" value="BIFUNCTIONAL NON-HOMOLOGOUS END JOINING PROTEIN LIGD"/>
    <property type="match status" value="1"/>
</dbReference>
<organism evidence="2 3">
    <name type="scientific">Pelotomaculum schinkii</name>
    <dbReference type="NCBI Taxonomy" id="78350"/>
    <lineage>
        <taxon>Bacteria</taxon>
        <taxon>Bacillati</taxon>
        <taxon>Bacillota</taxon>
        <taxon>Clostridia</taxon>
        <taxon>Eubacteriales</taxon>
        <taxon>Desulfotomaculaceae</taxon>
        <taxon>Pelotomaculum</taxon>
    </lineage>
</organism>
<sequence length="298" mass="33772">MQESYATVDGYQVKLTNLNKLIWPEGLTKAHLVKYYREIAPYILPHLYNRPLVMKRYPHGLGDEPFYQKECPSYAPDWIIRHPVEHSEKVVNYIICNNMATLVWLANQGAIEMHPWLSRIENVECPDIAVIDLDPAAGSTFRDVLTIALLVKEALAQFNLQSYPKTSGATGLHIFVPIKPVYSYKTVTKAMQYVAELIVKINPGMATVERKVAQRQGKVYLDYLQNGRGKTMAFQYSLRPLPGAPVSTPLYWDEIGALNIEPGAFSIHNIFSRIKEIGDIYHGVLTNKQTLDALLKLI</sequence>
<accession>A0A4Y7RDB3</accession>
<dbReference type="Pfam" id="PF21686">
    <property type="entry name" value="LigD_Prim-Pol"/>
    <property type="match status" value="1"/>
</dbReference>
<dbReference type="Gene3D" id="3.90.920.10">
    <property type="entry name" value="DNA primase, PRIM domain"/>
    <property type="match status" value="1"/>
</dbReference>
<keyword evidence="3" id="KW-1185">Reference proteome</keyword>
<dbReference type="Proteomes" id="UP000298324">
    <property type="component" value="Unassembled WGS sequence"/>
</dbReference>
<evidence type="ECO:0000313" key="2">
    <source>
        <dbReference type="EMBL" id="TEB06720.1"/>
    </source>
</evidence>
<dbReference type="NCBIfam" id="TIGR02778">
    <property type="entry name" value="ligD_pol"/>
    <property type="match status" value="1"/>
</dbReference>
<dbReference type="EC" id="6.5.1.1" evidence="2"/>
<dbReference type="CDD" id="cd04865">
    <property type="entry name" value="LigD_Pol_like_2"/>
    <property type="match status" value="1"/>
</dbReference>
<evidence type="ECO:0000313" key="3">
    <source>
        <dbReference type="Proteomes" id="UP000298324"/>
    </source>
</evidence>
<dbReference type="InterPro" id="IPR052171">
    <property type="entry name" value="NHEJ_LigD"/>
</dbReference>
<dbReference type="PANTHER" id="PTHR42705">
    <property type="entry name" value="BIFUNCTIONAL NON-HOMOLOGOUS END JOINING PROTEIN LIGD"/>
    <property type="match status" value="1"/>
</dbReference>
<comment type="caution">
    <text evidence="2">The sequence shown here is derived from an EMBL/GenBank/DDBJ whole genome shotgun (WGS) entry which is preliminary data.</text>
</comment>
<dbReference type="RefSeq" id="WP_243123919.1">
    <property type="nucleotide sequence ID" value="NZ_QFGA01000001.1"/>
</dbReference>
<dbReference type="GO" id="GO:0003910">
    <property type="term" value="F:DNA ligase (ATP) activity"/>
    <property type="evidence" value="ECO:0007669"/>
    <property type="project" value="UniProtKB-EC"/>
</dbReference>
<feature type="domain" description="DNA ligase D polymerase" evidence="1">
    <location>
        <begin position="28"/>
        <end position="280"/>
    </location>
</feature>
<dbReference type="InterPro" id="IPR014145">
    <property type="entry name" value="LigD_pol_dom"/>
</dbReference>
<protein>
    <submittedName>
        <fullName evidence="2">Putative ATP-dependent DNA ligase YkoU</fullName>
        <ecNumber evidence="2">6.5.1.1</ecNumber>
    </submittedName>
</protein>
<proteinExistence type="predicted"/>
<name>A0A4Y7RDB3_9FIRM</name>
<evidence type="ECO:0000259" key="1">
    <source>
        <dbReference type="Pfam" id="PF21686"/>
    </source>
</evidence>
<dbReference type="AlphaFoldDB" id="A0A4Y7RDB3"/>
<gene>
    <name evidence="2" type="primary">ykoU</name>
    <name evidence="2" type="ORF">Psch_00252</name>
</gene>